<evidence type="ECO:0000259" key="2">
    <source>
        <dbReference type="Pfam" id="PF08268"/>
    </source>
</evidence>
<evidence type="ECO:0000313" key="4">
    <source>
        <dbReference type="RefSeq" id="XP_021802051.1"/>
    </source>
</evidence>
<dbReference type="AlphaFoldDB" id="A0A6P5RM74"/>
<dbReference type="PANTHER" id="PTHR31672">
    <property type="entry name" value="BNACNNG10540D PROTEIN"/>
    <property type="match status" value="1"/>
</dbReference>
<dbReference type="KEGG" id="pavi:110746140"/>
<dbReference type="Pfam" id="PF00646">
    <property type="entry name" value="F-box"/>
    <property type="match status" value="1"/>
</dbReference>
<sequence>MLLFDAHEQSFYFVGNFIPFLVYFQPQKMTFTLRKKDILIDILVRLPAKSLVRFLCTCKSWIDLIGSSSFISTHLHRNATKHTHVYLLCLHHPNFERNDDPDDPYVEQEFQWSLFSNETFEECSKLSHPSGSTKHYVIYGSSNGLVCISEEILNFDSPIHIWNPSVKKFRTPPMSTNINIKFSHVALQFGFHPGVNDYKAVRMMRTNKNALAVEVYSLKTDSWKMIEAIPPWLKCTWQHHKGTFFNGVAYHIIEKGPICSIMSFDSGSDEFEEFIAPDAICSPSELCIDIYKERVCLLFSFYSCDEEGMVPNDLWVLQEKRWKQLCPFIYPAGSYGTIGITIDNKLLMVRRDFLRGAGDLCLCNYESKQVFETGIELAVMKYGEIELLFAITYIESLALLNKY</sequence>
<reference evidence="4" key="1">
    <citation type="submission" date="2025-08" db="UniProtKB">
        <authorList>
            <consortium name="RefSeq"/>
        </authorList>
    </citation>
    <scope>IDENTIFICATION</scope>
</reference>
<feature type="domain" description="F-box" evidence="1">
    <location>
        <begin position="37"/>
        <end position="70"/>
    </location>
</feature>
<dbReference type="CDD" id="cd22157">
    <property type="entry name" value="F-box_AtFBW1-like"/>
    <property type="match status" value="1"/>
</dbReference>
<feature type="domain" description="F-box associated beta-propeller type 3" evidence="2">
    <location>
        <begin position="115"/>
        <end position="323"/>
    </location>
</feature>
<dbReference type="SUPFAM" id="SSF81383">
    <property type="entry name" value="F-box domain"/>
    <property type="match status" value="1"/>
</dbReference>
<dbReference type="InterPro" id="IPR001810">
    <property type="entry name" value="F-box_dom"/>
</dbReference>
<dbReference type="NCBIfam" id="TIGR01640">
    <property type="entry name" value="F_box_assoc_1"/>
    <property type="match status" value="1"/>
</dbReference>
<gene>
    <name evidence="4" type="primary">LOC110746140</name>
</gene>
<dbReference type="RefSeq" id="XP_021802051.1">
    <property type="nucleotide sequence ID" value="XM_021946359.1"/>
</dbReference>
<dbReference type="Proteomes" id="UP000515124">
    <property type="component" value="Unplaced"/>
</dbReference>
<name>A0A6P5RM74_PRUAV</name>
<dbReference type="InterPro" id="IPR013187">
    <property type="entry name" value="F-box-assoc_dom_typ3"/>
</dbReference>
<organism evidence="3 4">
    <name type="scientific">Prunus avium</name>
    <name type="common">Cherry</name>
    <name type="synonym">Cerasus avium</name>
    <dbReference type="NCBI Taxonomy" id="42229"/>
    <lineage>
        <taxon>Eukaryota</taxon>
        <taxon>Viridiplantae</taxon>
        <taxon>Streptophyta</taxon>
        <taxon>Embryophyta</taxon>
        <taxon>Tracheophyta</taxon>
        <taxon>Spermatophyta</taxon>
        <taxon>Magnoliopsida</taxon>
        <taxon>eudicotyledons</taxon>
        <taxon>Gunneridae</taxon>
        <taxon>Pentapetalae</taxon>
        <taxon>rosids</taxon>
        <taxon>fabids</taxon>
        <taxon>Rosales</taxon>
        <taxon>Rosaceae</taxon>
        <taxon>Amygdaloideae</taxon>
        <taxon>Amygdaleae</taxon>
        <taxon>Prunus</taxon>
    </lineage>
</organism>
<dbReference type="PANTHER" id="PTHR31672:SF13">
    <property type="entry name" value="F-BOX PROTEIN CPR30-LIKE"/>
    <property type="match status" value="1"/>
</dbReference>
<evidence type="ECO:0000259" key="1">
    <source>
        <dbReference type="Pfam" id="PF00646"/>
    </source>
</evidence>
<proteinExistence type="predicted"/>
<dbReference type="InterPro" id="IPR036047">
    <property type="entry name" value="F-box-like_dom_sf"/>
</dbReference>
<accession>A0A6P5RM74</accession>
<dbReference type="SUPFAM" id="SSF50965">
    <property type="entry name" value="Galactose oxidase, central domain"/>
    <property type="match status" value="1"/>
</dbReference>
<evidence type="ECO:0000313" key="3">
    <source>
        <dbReference type="Proteomes" id="UP000515124"/>
    </source>
</evidence>
<dbReference type="InterPro" id="IPR017451">
    <property type="entry name" value="F-box-assoc_interact_dom"/>
</dbReference>
<protein>
    <submittedName>
        <fullName evidence="4">F-box/kelch-repeat protein At3g06240-like</fullName>
    </submittedName>
</protein>
<dbReference type="InterPro" id="IPR050796">
    <property type="entry name" value="SCF_F-box_component"/>
</dbReference>
<dbReference type="InterPro" id="IPR011043">
    <property type="entry name" value="Gal_Oxase/kelch_b-propeller"/>
</dbReference>
<dbReference type="GeneID" id="110746140"/>
<keyword evidence="3" id="KW-1185">Reference proteome</keyword>
<dbReference type="Pfam" id="PF08268">
    <property type="entry name" value="FBA_3"/>
    <property type="match status" value="1"/>
</dbReference>